<keyword evidence="1" id="KW-0175">Coiled coil</keyword>
<dbReference type="Proteomes" id="UP000035681">
    <property type="component" value="Unplaced"/>
</dbReference>
<protein>
    <submittedName>
        <fullName evidence="5">SXP/RAL-2 family protein Ani s 5-like cation-binding domain-containing protein</fullName>
    </submittedName>
</protein>
<dbReference type="InterPro" id="IPR012942">
    <property type="entry name" value="SRR1-like"/>
</dbReference>
<feature type="compositionally biased region" description="Low complexity" evidence="2">
    <location>
        <begin position="192"/>
        <end position="206"/>
    </location>
</feature>
<feature type="compositionally biased region" description="Low complexity" evidence="2">
    <location>
        <begin position="296"/>
        <end position="307"/>
    </location>
</feature>
<accession>A0AAF5DRY3</accession>
<dbReference type="AlphaFoldDB" id="A0AAF5DRY3"/>
<dbReference type="PANTHER" id="PTHR47372">
    <property type="entry name" value="DAUER UP-REGULATED-RELATED"/>
    <property type="match status" value="1"/>
</dbReference>
<proteinExistence type="predicted"/>
<evidence type="ECO:0000256" key="1">
    <source>
        <dbReference type="SAM" id="Coils"/>
    </source>
</evidence>
<dbReference type="Pfam" id="PF07985">
    <property type="entry name" value="SRR1"/>
    <property type="match status" value="1"/>
</dbReference>
<dbReference type="WBParaSite" id="TCONS_00016953.p1">
    <property type="protein sequence ID" value="TCONS_00016953.p1"/>
    <property type="gene ID" value="XLOC_010960"/>
</dbReference>
<dbReference type="PANTHER" id="PTHR47372:SF11">
    <property type="entry name" value="RE19971P"/>
    <property type="match status" value="1"/>
</dbReference>
<feature type="coiled-coil region" evidence="1">
    <location>
        <begin position="337"/>
        <end position="368"/>
    </location>
</feature>
<feature type="region of interest" description="Disordered" evidence="2">
    <location>
        <begin position="192"/>
        <end position="215"/>
    </location>
</feature>
<name>A0AAF5DRY3_STRER</name>
<feature type="coiled-coil region" evidence="1">
    <location>
        <begin position="444"/>
        <end position="471"/>
    </location>
</feature>
<evidence type="ECO:0000256" key="2">
    <source>
        <dbReference type="SAM" id="MobiDB-lite"/>
    </source>
</evidence>
<evidence type="ECO:0000313" key="5">
    <source>
        <dbReference type="WBParaSite" id="TCONS_00016953.p1"/>
    </source>
</evidence>
<organism evidence="4 5">
    <name type="scientific">Strongyloides stercoralis</name>
    <name type="common">Threadworm</name>
    <dbReference type="NCBI Taxonomy" id="6248"/>
    <lineage>
        <taxon>Eukaryota</taxon>
        <taxon>Metazoa</taxon>
        <taxon>Ecdysozoa</taxon>
        <taxon>Nematoda</taxon>
        <taxon>Chromadorea</taxon>
        <taxon>Rhabditida</taxon>
        <taxon>Tylenchina</taxon>
        <taxon>Panagrolaimomorpha</taxon>
        <taxon>Strongyloidoidea</taxon>
        <taxon>Strongyloididae</taxon>
        <taxon>Strongyloides</taxon>
    </lineage>
</organism>
<evidence type="ECO:0000313" key="4">
    <source>
        <dbReference type="Proteomes" id="UP000035681"/>
    </source>
</evidence>
<evidence type="ECO:0000259" key="3">
    <source>
        <dbReference type="Pfam" id="PF07985"/>
    </source>
</evidence>
<feature type="region of interest" description="Disordered" evidence="2">
    <location>
        <begin position="296"/>
        <end position="321"/>
    </location>
</feature>
<feature type="region of interest" description="Disordered" evidence="2">
    <location>
        <begin position="232"/>
        <end position="254"/>
    </location>
</feature>
<feature type="domain" description="SRR1-like" evidence="3">
    <location>
        <begin position="56"/>
        <end position="173"/>
    </location>
</feature>
<keyword evidence="4" id="KW-1185">Reference proteome</keyword>
<reference evidence="5" key="1">
    <citation type="submission" date="2024-02" db="UniProtKB">
        <authorList>
            <consortium name="WormBaseParasite"/>
        </authorList>
    </citation>
    <scope>IDENTIFICATION</scope>
</reference>
<sequence length="508" mass="57752">NKYYRSCKRENKVNNNHCFNSCIIELSFERTKENIYQAMNQLIEDKYINMFLNLLTKILNGNTLSKIGCFGIGHFGEYESNSTYQLALLLLIQKHYNIPVTIQEPILNEIEISYINNYPNCKYIAGVDLTKEEILESQNDYVLFFIPHGENEMYDGILKTHNTLTQRQKMIILAIFAILAVQFTLQDDSTSALESSSESGSNEVQSPGQEKQVAAPRKTKFFDKLKSTGEKLKTKMKETKEKMDKKFNSVKEKAKEVSDNVRGKVLDTKAGRKAFFNTIFTILAVKFTLQDDSTSALESSSESGSNEVQPPNSGRQVAVPQKTKFFGKLKSTGEKFKKKMKEANEKMKNNLNSVKEKAKKAKDEAKDKFLNTKFGKKTNELTKKAGEKVKTIFVILAFQFTLQEDTSSTSLENTSDAGLDGVETLFVNAQKENSQKKNLFSKFKSKTKNLKEKMNKSLNDFKNKAKKVKDQVKEKVMDTEFGQKTLNLKNQAKNQVEKLGSKLKGKFS</sequence>